<dbReference type="STRING" id="335543.Sfum_1502"/>
<keyword evidence="16" id="KW-1185">Reference proteome</keyword>
<feature type="domain" description="Response regulatory" evidence="13">
    <location>
        <begin position="835"/>
        <end position="951"/>
    </location>
</feature>
<dbReference type="HOGENOM" id="CLU_309478_0_0_7"/>
<dbReference type="SMART" id="SM00387">
    <property type="entry name" value="HATPase_c"/>
    <property type="match status" value="1"/>
</dbReference>
<dbReference type="InterPro" id="IPR035965">
    <property type="entry name" value="PAS-like_dom_sf"/>
</dbReference>
<feature type="domain" description="PAS" evidence="14">
    <location>
        <begin position="459"/>
        <end position="503"/>
    </location>
</feature>
<evidence type="ECO:0000256" key="6">
    <source>
        <dbReference type="ARBA" id="ARBA00022777"/>
    </source>
</evidence>
<dbReference type="Pfam" id="PF00512">
    <property type="entry name" value="HisKA"/>
    <property type="match status" value="1"/>
</dbReference>
<keyword evidence="11" id="KW-1133">Transmembrane helix</keyword>
<dbReference type="InterPro" id="IPR005467">
    <property type="entry name" value="His_kinase_dom"/>
</dbReference>
<dbReference type="Pfam" id="PF13188">
    <property type="entry name" value="PAS_8"/>
    <property type="match status" value="2"/>
</dbReference>
<accession>A0LID9</accession>
<dbReference type="Gene3D" id="3.30.450.20">
    <property type="entry name" value="PAS domain"/>
    <property type="match status" value="2"/>
</dbReference>
<dbReference type="GO" id="GO:0005524">
    <property type="term" value="F:ATP binding"/>
    <property type="evidence" value="ECO:0007669"/>
    <property type="project" value="UniProtKB-KW"/>
</dbReference>
<evidence type="ECO:0000256" key="7">
    <source>
        <dbReference type="ARBA" id="ARBA00022840"/>
    </source>
</evidence>
<dbReference type="GO" id="GO:0000155">
    <property type="term" value="F:phosphorelay sensor kinase activity"/>
    <property type="evidence" value="ECO:0007669"/>
    <property type="project" value="InterPro"/>
</dbReference>
<dbReference type="PROSITE" id="PS50110">
    <property type="entry name" value="RESPONSE_REGULATORY"/>
    <property type="match status" value="1"/>
</dbReference>
<evidence type="ECO:0000256" key="5">
    <source>
        <dbReference type="ARBA" id="ARBA00022741"/>
    </source>
</evidence>
<dbReference type="EMBL" id="CP000478">
    <property type="protein sequence ID" value="ABK17191.1"/>
    <property type="molecule type" value="Genomic_DNA"/>
</dbReference>
<dbReference type="InterPro" id="IPR011006">
    <property type="entry name" value="CheY-like_superfamily"/>
</dbReference>
<dbReference type="eggNOG" id="COG0784">
    <property type="taxonomic scope" value="Bacteria"/>
</dbReference>
<evidence type="ECO:0000256" key="1">
    <source>
        <dbReference type="ARBA" id="ARBA00000085"/>
    </source>
</evidence>
<dbReference type="InterPro" id="IPR036890">
    <property type="entry name" value="HATPase_C_sf"/>
</dbReference>
<evidence type="ECO:0000256" key="2">
    <source>
        <dbReference type="ARBA" id="ARBA00012438"/>
    </source>
</evidence>
<dbReference type="InterPro" id="IPR036097">
    <property type="entry name" value="HisK_dim/P_sf"/>
</dbReference>
<feature type="transmembrane region" description="Helical" evidence="11">
    <location>
        <begin position="12"/>
        <end position="34"/>
    </location>
</feature>
<proteinExistence type="predicted"/>
<dbReference type="CDD" id="cd00130">
    <property type="entry name" value="PAS"/>
    <property type="match status" value="1"/>
</dbReference>
<dbReference type="PANTHER" id="PTHR43065:SF46">
    <property type="entry name" value="C4-DICARBOXYLATE TRANSPORT SENSOR PROTEIN DCTB"/>
    <property type="match status" value="1"/>
</dbReference>
<dbReference type="InterPro" id="IPR003594">
    <property type="entry name" value="HATPase_dom"/>
</dbReference>
<gene>
    <name evidence="15" type="ordered locus">Sfum_1502</name>
</gene>
<dbReference type="AlphaFoldDB" id="A0LID9"/>
<keyword evidence="11" id="KW-0472">Membrane</keyword>
<evidence type="ECO:0000259" key="14">
    <source>
        <dbReference type="PROSITE" id="PS50112"/>
    </source>
</evidence>
<keyword evidence="6 15" id="KW-0418">Kinase</keyword>
<dbReference type="SUPFAM" id="SSF55785">
    <property type="entry name" value="PYP-like sensor domain (PAS domain)"/>
    <property type="match status" value="2"/>
</dbReference>
<dbReference type="InterPro" id="IPR003661">
    <property type="entry name" value="HisK_dim/P_dom"/>
</dbReference>
<keyword evidence="4" id="KW-0808">Transferase</keyword>
<dbReference type="eggNOG" id="COG5000">
    <property type="taxonomic scope" value="Bacteria"/>
</dbReference>
<dbReference type="PROSITE" id="PS50112">
    <property type="entry name" value="PAS"/>
    <property type="match status" value="2"/>
</dbReference>
<dbReference type="InterPro" id="IPR001789">
    <property type="entry name" value="Sig_transdc_resp-reg_receiver"/>
</dbReference>
<evidence type="ECO:0000313" key="16">
    <source>
        <dbReference type="Proteomes" id="UP000001784"/>
    </source>
</evidence>
<dbReference type="EC" id="2.7.13.3" evidence="2"/>
<protein>
    <recommendedName>
        <fullName evidence="2">histidine kinase</fullName>
        <ecNumber evidence="2">2.7.13.3</ecNumber>
    </recommendedName>
</protein>
<sequence length="952" mass="105511" precursor="true">MFNSSSLRFYLVSRLAVIFLCFTAAACAAFLFFAGKQDEAGFRSEALADRARGDAVLSERIRELRERLGALSSDKNVVAGLVSSDRAALTATLNARYARASGVYFAVRDAQKDEFLPGDLSKEVIASLREFEKGSADTSDNEEYRSGTGRVVFSRIVLSQNRRIGTAYCVYLPIDDHSIGQILDREIWGQVFVPTREGLARVGGQKEAPSPAPDDLGSLKPGDIRDGRVGGSDGLVSRSTVSPLHVYFAPYAKMREFRLKALAIVGALGLAMLTLFVALSLLIARRIVGPLEYLVGRASAVSRGVKVDFTPPDGGQFAEFEGLNEAFDHLLVKLDEYENKSRYKEFFDSVSDAVCISDMQGNIIEANETAYRVTGCGPVEMRTKKLWEIYDVAHPDKVFSEVFTGGETVFKVSRRSEEGRLQSVEVKAKLIFYKGHECILTLARDIGEWERAMDSIRTSEAKYRALFNTVSTAMAIVEKDKTIAHANDEFCRLCGVRRNAVEGFLSLENFLRKADCDKIGFFNVDKTQAPPPIPLDRWESELVRPDGTVRQVEIRVTEMPGVSQILIVLLDLTQRKALEAQVLQSEKLAALGQLISGVAHELNNPLASVVGYSELVQAGQASAKDKKHLEIIKNEALRASAIVKGLLTFARERKPEKQMIQVNEVLERTLGLRLYDFKVRNIQLVMTLDSQLPPTHADFFQLQVVFLNIINNAEHAMGENVGDKILTVSSRLMMDGKVIEVEITDNGSGIPDEMKNRIFDPFVTTKEVGKGTGLGLSVSYGIVQEHQGQILVESNLDKGTAFKVRLPIMQSEAMEARRAETASLPRPPGMGETKVVLVVDDEPFTLELLKQFLAQYGCQAILAGDAIEGLKVLRTYKVDAIISDIRMPGIDGKGFLSNIESEFPAFMKKFVFITGDTVNQDIYNMLREKKIPCIFKPFGMNELREVLKSIMH</sequence>
<evidence type="ECO:0000256" key="11">
    <source>
        <dbReference type="SAM" id="Phobius"/>
    </source>
</evidence>
<keyword evidence="8" id="KW-0902">Two-component regulatory system</keyword>
<evidence type="ECO:0000256" key="9">
    <source>
        <dbReference type="PROSITE-ProRule" id="PRU00169"/>
    </source>
</evidence>
<dbReference type="KEGG" id="sfu:Sfum_1502"/>
<keyword evidence="5" id="KW-0547">Nucleotide-binding</keyword>
<feature type="domain" description="Histidine kinase" evidence="12">
    <location>
        <begin position="597"/>
        <end position="810"/>
    </location>
</feature>
<evidence type="ECO:0000259" key="12">
    <source>
        <dbReference type="PROSITE" id="PS50109"/>
    </source>
</evidence>
<dbReference type="NCBIfam" id="TIGR00229">
    <property type="entry name" value="sensory_box"/>
    <property type="match status" value="2"/>
</dbReference>
<evidence type="ECO:0000256" key="4">
    <source>
        <dbReference type="ARBA" id="ARBA00022679"/>
    </source>
</evidence>
<feature type="modified residue" description="4-aspartylphosphate" evidence="9">
    <location>
        <position position="884"/>
    </location>
</feature>
<dbReference type="Proteomes" id="UP000001784">
    <property type="component" value="Chromosome"/>
</dbReference>
<dbReference type="Gene3D" id="3.30.565.10">
    <property type="entry name" value="Histidine kinase-like ATPase, C-terminal domain"/>
    <property type="match status" value="1"/>
</dbReference>
<name>A0LID9_SYNFM</name>
<dbReference type="SMART" id="SM00388">
    <property type="entry name" value="HisKA"/>
    <property type="match status" value="1"/>
</dbReference>
<feature type="transmembrane region" description="Helical" evidence="11">
    <location>
        <begin position="261"/>
        <end position="284"/>
    </location>
</feature>
<dbReference type="CDD" id="cd00082">
    <property type="entry name" value="HisKA"/>
    <property type="match status" value="1"/>
</dbReference>
<dbReference type="Gene3D" id="3.40.50.2300">
    <property type="match status" value="1"/>
</dbReference>
<dbReference type="Gene3D" id="6.10.340.10">
    <property type="match status" value="1"/>
</dbReference>
<dbReference type="InterPro" id="IPR000014">
    <property type="entry name" value="PAS"/>
</dbReference>
<dbReference type="SUPFAM" id="SSF47384">
    <property type="entry name" value="Homodimeric domain of signal transducing histidine kinase"/>
    <property type="match status" value="1"/>
</dbReference>
<keyword evidence="11" id="KW-0812">Transmembrane</keyword>
<dbReference type="PRINTS" id="PR00344">
    <property type="entry name" value="BCTRLSENSOR"/>
</dbReference>
<evidence type="ECO:0000313" key="15">
    <source>
        <dbReference type="EMBL" id="ABK17191.1"/>
    </source>
</evidence>
<evidence type="ECO:0000256" key="10">
    <source>
        <dbReference type="SAM" id="MobiDB-lite"/>
    </source>
</evidence>
<dbReference type="PROSITE" id="PS50109">
    <property type="entry name" value="HIS_KIN"/>
    <property type="match status" value="1"/>
</dbReference>
<evidence type="ECO:0000259" key="13">
    <source>
        <dbReference type="PROSITE" id="PS50110"/>
    </source>
</evidence>
<comment type="catalytic activity">
    <reaction evidence="1">
        <text>ATP + protein L-histidine = ADP + protein N-phospho-L-histidine.</text>
        <dbReference type="EC" id="2.7.13.3"/>
    </reaction>
</comment>
<feature type="region of interest" description="Disordered" evidence="10">
    <location>
        <begin position="202"/>
        <end position="223"/>
    </location>
</feature>
<dbReference type="eggNOG" id="COG4191">
    <property type="taxonomic scope" value="Bacteria"/>
</dbReference>
<dbReference type="OrthoDB" id="9805967at2"/>
<reference evidence="15 16" key="1">
    <citation type="submission" date="2006-10" db="EMBL/GenBank/DDBJ databases">
        <title>Complete sequence of Syntrophobacter fumaroxidans MPOB.</title>
        <authorList>
            <consortium name="US DOE Joint Genome Institute"/>
            <person name="Copeland A."/>
            <person name="Lucas S."/>
            <person name="Lapidus A."/>
            <person name="Barry K."/>
            <person name="Detter J.C."/>
            <person name="Glavina del Rio T."/>
            <person name="Hammon N."/>
            <person name="Israni S."/>
            <person name="Pitluck S."/>
            <person name="Goltsman E.G."/>
            <person name="Martinez M."/>
            <person name="Schmutz J."/>
            <person name="Larimer F."/>
            <person name="Land M."/>
            <person name="Hauser L."/>
            <person name="Kyrpides N."/>
            <person name="Kim E."/>
            <person name="Boone D.R."/>
            <person name="Brockman F."/>
            <person name="Culley D."/>
            <person name="Ferry J."/>
            <person name="Gunsalus R."/>
            <person name="McInerney M.J."/>
            <person name="Morrison M."/>
            <person name="Plugge C."/>
            <person name="Rohlin L."/>
            <person name="Scholten J."/>
            <person name="Sieber J."/>
            <person name="Stams A.J.M."/>
            <person name="Worm P."/>
            <person name="Henstra A.M."/>
            <person name="Richardson P."/>
        </authorList>
    </citation>
    <scope>NUCLEOTIDE SEQUENCE [LARGE SCALE GENOMIC DNA]</scope>
    <source>
        <strain evidence="16">DSM 10017 / MPOB</strain>
    </source>
</reference>
<feature type="domain" description="PAS" evidence="14">
    <location>
        <begin position="339"/>
        <end position="396"/>
    </location>
</feature>
<dbReference type="RefSeq" id="WP_011698362.1">
    <property type="nucleotide sequence ID" value="NC_008554.1"/>
</dbReference>
<keyword evidence="7" id="KW-0067">ATP-binding</keyword>
<dbReference type="PANTHER" id="PTHR43065">
    <property type="entry name" value="SENSOR HISTIDINE KINASE"/>
    <property type="match status" value="1"/>
</dbReference>
<dbReference type="SUPFAM" id="SSF52172">
    <property type="entry name" value="CheY-like"/>
    <property type="match status" value="1"/>
</dbReference>
<evidence type="ECO:0000256" key="3">
    <source>
        <dbReference type="ARBA" id="ARBA00022553"/>
    </source>
</evidence>
<dbReference type="Pfam" id="PF02518">
    <property type="entry name" value="HATPase_c"/>
    <property type="match status" value="1"/>
</dbReference>
<keyword evidence="3 9" id="KW-0597">Phosphoprotein</keyword>
<dbReference type="Pfam" id="PF00072">
    <property type="entry name" value="Response_reg"/>
    <property type="match status" value="1"/>
</dbReference>
<dbReference type="InterPro" id="IPR004358">
    <property type="entry name" value="Sig_transdc_His_kin-like_C"/>
</dbReference>
<organism evidence="15 16">
    <name type="scientific">Syntrophobacter fumaroxidans (strain DSM 10017 / MPOB)</name>
    <dbReference type="NCBI Taxonomy" id="335543"/>
    <lineage>
        <taxon>Bacteria</taxon>
        <taxon>Pseudomonadati</taxon>
        <taxon>Thermodesulfobacteriota</taxon>
        <taxon>Syntrophobacteria</taxon>
        <taxon>Syntrophobacterales</taxon>
        <taxon>Syntrophobacteraceae</taxon>
        <taxon>Syntrophobacter</taxon>
    </lineage>
</organism>
<dbReference type="Gene3D" id="1.10.287.130">
    <property type="match status" value="1"/>
</dbReference>
<dbReference type="SMART" id="SM00091">
    <property type="entry name" value="PAS"/>
    <property type="match status" value="2"/>
</dbReference>
<evidence type="ECO:0000256" key="8">
    <source>
        <dbReference type="ARBA" id="ARBA00023012"/>
    </source>
</evidence>
<dbReference type="SUPFAM" id="SSF55874">
    <property type="entry name" value="ATPase domain of HSP90 chaperone/DNA topoisomerase II/histidine kinase"/>
    <property type="match status" value="1"/>
</dbReference>
<dbReference type="InParanoid" id="A0LID9"/>
<dbReference type="SMART" id="SM00448">
    <property type="entry name" value="REC"/>
    <property type="match status" value="1"/>
</dbReference>